<evidence type="ECO:0000256" key="2">
    <source>
        <dbReference type="ARBA" id="ARBA00022553"/>
    </source>
</evidence>
<evidence type="ECO:0000256" key="13">
    <source>
        <dbReference type="SAM" id="SignalP"/>
    </source>
</evidence>
<sequence length="898" mass="102199">MGVVFILIYVFLKFGTHNVTAIDSKNENLSGNIWYSKEGNPELNEVERDFRKLSRKENPLIRSGISDSQMIYTGYTGALLVVQDKPKNNKGLDDRPLFENTYSDNSDEMSSLSTSDQSFNLEKNNSSYPPLDPKQSESFHDVRILRHLNVSRKGASTDLNLSVLSDRHRSSEQFNLSRNGRFSTDVGKSYSKKPSHNLNIAPKKSFLFWKDLTTDESDVAINISMPSSELLTSREHVEWNVCIKDVEHNRTWSEEKGGVLITMACPDSYKGQIFRMCHITGLWDDPDYQDCRLVNLANLKQTLQITHNLKNGLDKALACYNVFGELESILTEEIIYNQQDLLEATEIMTYALGASSSLLTHSNLSSSLIRVVMQCVDRILMVDLLKKEPTSKEQSLRYFQTLILALQQFIMKYTWELAACPNFTALNRHGYQAAFTHHGYQISDKLVIYNDYKNTPERESHAGREMFESSRNWIVCGVQVSGLKYILTTENVIVRSALSIVTIHKEVATGDELNYDIKYNITLAVLDSISDDYVTECATMWNTSRIWKYDDCQLVEQLDGHVTCSCSGVGVVAVVDRRRPPKEELRENNAVSSVIIIGCAIFLVAIAFTLVTVPFNFRTTNPGPPIILVNVLFAMAVNQFIFIFGAGATSGKVFCTSISLLLHYLHLVASFWMVTYVENLHRRLLNFPDTKFRIFGYFLVSWIIPAIFVFFCFAYYPNGYETTLYCWLSVHRGMGISFLVPMVLLIMANTVFIIASLRKYLFLRAITPRDEINKMRLYLRSAMAVLPWHFINWFFSVLALEYSSTTTLHYVFALTNATQGIIIFQSNWASYPKAENISFSGPTKSRKCTEPRYPKTAETVSVISQVEKEISALNRGNFYESDRRPLFVKSSVSVLDVV</sequence>
<reference evidence="17" key="1">
    <citation type="submission" date="2025-08" db="UniProtKB">
        <authorList>
            <consortium name="RefSeq"/>
        </authorList>
    </citation>
    <scope>IDENTIFICATION</scope>
    <source>
        <tissue evidence="17">Muscle</tissue>
    </source>
</reference>
<feature type="domain" description="G-protein coupled receptors family 2 profile 1" evidence="14">
    <location>
        <begin position="242"/>
        <end position="295"/>
    </location>
</feature>
<dbReference type="Gene3D" id="4.10.1240.10">
    <property type="entry name" value="GPCR, family 2, extracellular hormone receptor domain"/>
    <property type="match status" value="1"/>
</dbReference>
<dbReference type="InterPro" id="IPR017981">
    <property type="entry name" value="GPCR_2-like_7TM"/>
</dbReference>
<keyword evidence="4 13" id="KW-0732">Signal</keyword>
<protein>
    <submittedName>
        <fullName evidence="17">Adhesion G protein-coupled receptor L4-like isoform X1</fullName>
    </submittedName>
</protein>
<evidence type="ECO:0000256" key="9">
    <source>
        <dbReference type="ARBA" id="ARBA00023180"/>
    </source>
</evidence>
<feature type="signal peptide" evidence="13">
    <location>
        <begin position="1"/>
        <end position="21"/>
    </location>
</feature>
<feature type="transmembrane region" description="Helical" evidence="12">
    <location>
        <begin position="807"/>
        <end position="824"/>
    </location>
</feature>
<evidence type="ECO:0000256" key="10">
    <source>
        <dbReference type="ARBA" id="ARBA00023224"/>
    </source>
</evidence>
<dbReference type="InterPro" id="IPR001879">
    <property type="entry name" value="GPCR_2_extracellular_dom"/>
</dbReference>
<feature type="transmembrane region" description="Helical" evidence="12">
    <location>
        <begin position="736"/>
        <end position="757"/>
    </location>
</feature>
<keyword evidence="3 12" id="KW-0812">Transmembrane</keyword>
<dbReference type="InterPro" id="IPR036445">
    <property type="entry name" value="GPCR_2_extracell_dom_sf"/>
</dbReference>
<gene>
    <name evidence="17" type="primary">LOC111086101</name>
</gene>
<organism evidence="16 17">
    <name type="scientific">Limulus polyphemus</name>
    <name type="common">Atlantic horseshoe crab</name>
    <dbReference type="NCBI Taxonomy" id="6850"/>
    <lineage>
        <taxon>Eukaryota</taxon>
        <taxon>Metazoa</taxon>
        <taxon>Ecdysozoa</taxon>
        <taxon>Arthropoda</taxon>
        <taxon>Chelicerata</taxon>
        <taxon>Merostomata</taxon>
        <taxon>Xiphosura</taxon>
        <taxon>Limulidae</taxon>
        <taxon>Limulus</taxon>
    </lineage>
</organism>
<keyword evidence="8" id="KW-0675">Receptor</keyword>
<evidence type="ECO:0000256" key="11">
    <source>
        <dbReference type="SAM" id="MobiDB-lite"/>
    </source>
</evidence>
<dbReference type="InterPro" id="IPR000832">
    <property type="entry name" value="GPCR_2_secretin-like"/>
</dbReference>
<evidence type="ECO:0000256" key="6">
    <source>
        <dbReference type="ARBA" id="ARBA00023040"/>
    </source>
</evidence>
<dbReference type="Proteomes" id="UP000694941">
    <property type="component" value="Unplaced"/>
</dbReference>
<feature type="transmembrane region" description="Helical" evidence="12">
    <location>
        <begin position="777"/>
        <end position="795"/>
    </location>
</feature>
<keyword evidence="10" id="KW-0807">Transducer</keyword>
<keyword evidence="2" id="KW-0597">Phosphoprotein</keyword>
<dbReference type="PROSITE" id="PS50261">
    <property type="entry name" value="G_PROTEIN_RECEP_F2_4"/>
    <property type="match status" value="1"/>
</dbReference>
<evidence type="ECO:0000256" key="7">
    <source>
        <dbReference type="ARBA" id="ARBA00023136"/>
    </source>
</evidence>
<feature type="region of interest" description="Disordered" evidence="11">
    <location>
        <begin position="86"/>
        <end position="136"/>
    </location>
</feature>
<evidence type="ECO:0000256" key="12">
    <source>
        <dbReference type="SAM" id="Phobius"/>
    </source>
</evidence>
<dbReference type="RefSeq" id="XP_022243347.1">
    <property type="nucleotide sequence ID" value="XM_022387639.1"/>
</dbReference>
<name>A0ABM1SI92_LIMPO</name>
<dbReference type="Gene3D" id="1.20.1070.10">
    <property type="entry name" value="Rhodopsin 7-helix transmembrane proteins"/>
    <property type="match status" value="1"/>
</dbReference>
<evidence type="ECO:0000259" key="14">
    <source>
        <dbReference type="PROSITE" id="PS50227"/>
    </source>
</evidence>
<feature type="transmembrane region" description="Helical" evidence="12">
    <location>
        <begin position="653"/>
        <end position="674"/>
    </location>
</feature>
<dbReference type="PANTHER" id="PTHR12011:SF475">
    <property type="entry name" value="LATROPHILIN CIRL"/>
    <property type="match status" value="1"/>
</dbReference>
<dbReference type="SUPFAM" id="SSF111418">
    <property type="entry name" value="Hormone receptor domain"/>
    <property type="match status" value="1"/>
</dbReference>
<dbReference type="PANTHER" id="PTHR12011">
    <property type="entry name" value="ADHESION G-PROTEIN COUPLED RECEPTOR"/>
    <property type="match status" value="1"/>
</dbReference>
<evidence type="ECO:0000256" key="5">
    <source>
        <dbReference type="ARBA" id="ARBA00022989"/>
    </source>
</evidence>
<evidence type="ECO:0000256" key="4">
    <source>
        <dbReference type="ARBA" id="ARBA00022729"/>
    </source>
</evidence>
<dbReference type="Pfam" id="PF00002">
    <property type="entry name" value="7tm_2"/>
    <property type="match status" value="1"/>
</dbReference>
<accession>A0ABM1SI92</accession>
<keyword evidence="5 12" id="KW-1133">Transmembrane helix</keyword>
<evidence type="ECO:0000259" key="15">
    <source>
        <dbReference type="PROSITE" id="PS50261"/>
    </source>
</evidence>
<feature type="transmembrane region" description="Helical" evidence="12">
    <location>
        <begin position="694"/>
        <end position="716"/>
    </location>
</feature>
<feature type="chain" id="PRO_5046217288" evidence="13">
    <location>
        <begin position="22"/>
        <end position="898"/>
    </location>
</feature>
<feature type="transmembrane region" description="Helical" evidence="12">
    <location>
        <begin position="590"/>
        <end position="615"/>
    </location>
</feature>
<evidence type="ECO:0000313" key="16">
    <source>
        <dbReference type="Proteomes" id="UP000694941"/>
    </source>
</evidence>
<feature type="compositionally biased region" description="Basic and acidic residues" evidence="11">
    <location>
        <begin position="86"/>
        <end position="97"/>
    </location>
</feature>
<evidence type="ECO:0000313" key="17">
    <source>
        <dbReference type="RefSeq" id="XP_022243347.1"/>
    </source>
</evidence>
<evidence type="ECO:0000256" key="1">
    <source>
        <dbReference type="ARBA" id="ARBA00004141"/>
    </source>
</evidence>
<feature type="domain" description="G-protein coupled receptors family 2 profile 2" evidence="15">
    <location>
        <begin position="591"/>
        <end position="824"/>
    </location>
</feature>
<feature type="compositionally biased region" description="Polar residues" evidence="11">
    <location>
        <begin position="100"/>
        <end position="128"/>
    </location>
</feature>
<comment type="subcellular location">
    <subcellularLocation>
        <location evidence="1">Membrane</location>
        <topology evidence="1">Multi-pass membrane protein</topology>
    </subcellularLocation>
</comment>
<evidence type="ECO:0000256" key="3">
    <source>
        <dbReference type="ARBA" id="ARBA00022692"/>
    </source>
</evidence>
<keyword evidence="6" id="KW-0297">G-protein coupled receptor</keyword>
<keyword evidence="7 12" id="KW-0472">Membrane</keyword>
<dbReference type="GeneID" id="111086101"/>
<evidence type="ECO:0000256" key="8">
    <source>
        <dbReference type="ARBA" id="ARBA00023170"/>
    </source>
</evidence>
<keyword evidence="9" id="KW-0325">Glycoprotein</keyword>
<dbReference type="PROSITE" id="PS50227">
    <property type="entry name" value="G_PROTEIN_RECEP_F2_3"/>
    <property type="match status" value="1"/>
</dbReference>
<feature type="transmembrane region" description="Helical" evidence="12">
    <location>
        <begin position="627"/>
        <end position="647"/>
    </location>
</feature>
<keyword evidence="16" id="KW-1185">Reference proteome</keyword>
<proteinExistence type="predicted"/>